<proteinExistence type="predicted"/>
<evidence type="ECO:0000313" key="2">
    <source>
        <dbReference type="Proteomes" id="UP000318422"/>
    </source>
</evidence>
<dbReference type="RefSeq" id="WP_141350576.1">
    <property type="nucleotide sequence ID" value="NZ_BJNV01000015.1"/>
</dbReference>
<dbReference type="CDD" id="cd06848">
    <property type="entry name" value="GCS_H"/>
    <property type="match status" value="1"/>
</dbReference>
<dbReference type="Pfam" id="PF01597">
    <property type="entry name" value="GCV_H"/>
    <property type="match status" value="1"/>
</dbReference>
<evidence type="ECO:0008006" key="3">
    <source>
        <dbReference type="Google" id="ProtNLM"/>
    </source>
</evidence>
<gene>
    <name evidence="1" type="ORF">ZRA01_13350</name>
</gene>
<dbReference type="InterPro" id="IPR033753">
    <property type="entry name" value="GCV_H/Fam206"/>
</dbReference>
<dbReference type="SUPFAM" id="SSF51230">
    <property type="entry name" value="Single hybrid motif"/>
    <property type="match status" value="1"/>
</dbReference>
<dbReference type="AlphaFoldDB" id="A0A4Y4CT52"/>
<dbReference type="EMBL" id="BJNV01000015">
    <property type="protein sequence ID" value="GEC95262.1"/>
    <property type="molecule type" value="Genomic_DNA"/>
</dbReference>
<name>A0A4Y4CT52_ZOORA</name>
<sequence length="158" mass="17483">MALLRGCDFPDALLYHPDSHLWFVPAGDSLYRVGVTQLGIALSGEILLFTPKPVGAHCDAGRSFGLLEAGKTVFPVKTPFAARLIEANPALDPSARRMNREPFGAWLVVLQPSGEIPPGVLLPWPEARPEIEKIMDRYAFRDLADFSAPLFHEDNRDF</sequence>
<comment type="caution">
    <text evidence="1">The sequence shown here is derived from an EMBL/GenBank/DDBJ whole genome shotgun (WGS) entry which is preliminary data.</text>
</comment>
<dbReference type="InterPro" id="IPR011053">
    <property type="entry name" value="Single_hybrid_motif"/>
</dbReference>
<dbReference type="OrthoDB" id="9796712at2"/>
<protein>
    <recommendedName>
        <fullName evidence="3">Glycine cleavage system H protein</fullName>
    </recommendedName>
</protein>
<dbReference type="Proteomes" id="UP000318422">
    <property type="component" value="Unassembled WGS sequence"/>
</dbReference>
<reference evidence="1 2" key="1">
    <citation type="submission" date="2019-06" db="EMBL/GenBank/DDBJ databases">
        <title>Whole genome shotgun sequence of Zoogloea ramigera NBRC 15342.</title>
        <authorList>
            <person name="Hosoyama A."/>
            <person name="Uohara A."/>
            <person name="Ohji S."/>
            <person name="Ichikawa N."/>
        </authorList>
    </citation>
    <scope>NUCLEOTIDE SEQUENCE [LARGE SCALE GENOMIC DNA]</scope>
    <source>
        <strain evidence="1 2">NBRC 15342</strain>
    </source>
</reference>
<organism evidence="1 2">
    <name type="scientific">Zoogloea ramigera</name>
    <dbReference type="NCBI Taxonomy" id="350"/>
    <lineage>
        <taxon>Bacteria</taxon>
        <taxon>Pseudomonadati</taxon>
        <taxon>Pseudomonadota</taxon>
        <taxon>Betaproteobacteria</taxon>
        <taxon>Rhodocyclales</taxon>
        <taxon>Zoogloeaceae</taxon>
        <taxon>Zoogloea</taxon>
    </lineage>
</organism>
<keyword evidence="2" id="KW-1185">Reference proteome</keyword>
<dbReference type="Gene3D" id="2.40.50.100">
    <property type="match status" value="1"/>
</dbReference>
<accession>A0A4Y4CT52</accession>
<evidence type="ECO:0000313" key="1">
    <source>
        <dbReference type="EMBL" id="GEC95262.1"/>
    </source>
</evidence>